<evidence type="ECO:0000313" key="2">
    <source>
        <dbReference type="EMBL" id="RLN59084.1"/>
    </source>
</evidence>
<feature type="compositionally biased region" description="Basic and acidic residues" evidence="1">
    <location>
        <begin position="374"/>
        <end position="399"/>
    </location>
</feature>
<proteinExistence type="predicted"/>
<feature type="compositionally biased region" description="Basic and acidic residues" evidence="1">
    <location>
        <begin position="1"/>
        <end position="20"/>
    </location>
</feature>
<evidence type="ECO:0000313" key="3">
    <source>
        <dbReference type="Proteomes" id="UP000277300"/>
    </source>
</evidence>
<sequence>MRDAEEEALQEREGGPETRGRALQRSRQLASLYDISTENKFLRSRAKRSALIELELEKAKRSSGMSELCENPRTGSDCVVSSTEKEDESDGSDDEKSSVGRMVFTSPIKAMAGWNSTIDLTSRSPVVSPVVSPVKQARPWYNSSPNASLKQQVALGITLDAKLRRYGGRGTAKLVRSAETLEPLSTNHPVVAVDEFVPARELCALNALGSCMLSRTQFMLLITREFPLCDVKYVNRLFSSYDWELRDSLDARLVLGTIRAMRVQQGEPVEIICASLRDFDDSTGVNSGGADDNKSLVSTGVSLAKALSLCCATDDEEKDMATRADAIWTKVLAWQRQVLSKRLNGGSGNAFGTWSNTRSNIPSRAGVTESFENSSRKGGQEAVRDDDGDSRTVDEEDNMEKLTDLVRLVDESRVSSNGIH</sequence>
<evidence type="ECO:0000256" key="1">
    <source>
        <dbReference type="SAM" id="MobiDB-lite"/>
    </source>
</evidence>
<feature type="region of interest" description="Disordered" evidence="1">
    <location>
        <begin position="56"/>
        <end position="98"/>
    </location>
</feature>
<feature type="region of interest" description="Disordered" evidence="1">
    <location>
        <begin position="1"/>
        <end position="25"/>
    </location>
</feature>
<dbReference type="OrthoDB" id="69189at2759"/>
<reference evidence="2 3" key="1">
    <citation type="submission" date="2018-07" db="EMBL/GenBank/DDBJ databases">
        <title>Genome sequencing of oomycete isolates from Chile give support for New Zealand origin for Phytophthora kernoviae and make available the first Nothophytophthora sp. genome.</title>
        <authorList>
            <person name="Studholme D.J."/>
            <person name="Sanfuentes E."/>
            <person name="Panda P."/>
            <person name="Hill R."/>
            <person name="Sambles C."/>
            <person name="Grant M."/>
            <person name="Williams N.M."/>
            <person name="Mcdougal R.L."/>
        </authorList>
    </citation>
    <scope>NUCLEOTIDE SEQUENCE [LARGE SCALE GENOMIC DNA]</scope>
    <source>
        <strain evidence="2">Chile6</strain>
    </source>
</reference>
<dbReference type="AlphaFoldDB" id="A0A3F2RKF7"/>
<feature type="compositionally biased region" description="Polar residues" evidence="1">
    <location>
        <begin position="351"/>
        <end position="362"/>
    </location>
</feature>
<accession>A0A3F2RKF7</accession>
<dbReference type="Proteomes" id="UP000277300">
    <property type="component" value="Unassembled WGS sequence"/>
</dbReference>
<comment type="caution">
    <text evidence="2">The sequence shown here is derived from an EMBL/GenBank/DDBJ whole genome shotgun (WGS) entry which is preliminary data.</text>
</comment>
<protein>
    <submittedName>
        <fullName evidence="2">Uncharacterized protein</fullName>
    </submittedName>
</protein>
<dbReference type="EMBL" id="MBDO02000238">
    <property type="protein sequence ID" value="RLN59084.1"/>
    <property type="molecule type" value="Genomic_DNA"/>
</dbReference>
<organism evidence="2 3">
    <name type="scientific">Phytophthora kernoviae</name>
    <dbReference type="NCBI Taxonomy" id="325452"/>
    <lineage>
        <taxon>Eukaryota</taxon>
        <taxon>Sar</taxon>
        <taxon>Stramenopiles</taxon>
        <taxon>Oomycota</taxon>
        <taxon>Peronosporomycetes</taxon>
        <taxon>Peronosporales</taxon>
        <taxon>Peronosporaceae</taxon>
        <taxon>Phytophthora</taxon>
    </lineage>
</organism>
<gene>
    <name evidence="2" type="ORF">BBP00_00006694</name>
</gene>
<name>A0A3F2RKF7_9STRA</name>
<feature type="region of interest" description="Disordered" evidence="1">
    <location>
        <begin position="351"/>
        <end position="399"/>
    </location>
</feature>